<protein>
    <submittedName>
        <fullName evidence="1">Uncharacterized protein</fullName>
    </submittedName>
</protein>
<evidence type="ECO:0000313" key="2">
    <source>
        <dbReference type="Proteomes" id="UP000257144"/>
    </source>
</evidence>
<dbReference type="RefSeq" id="WP_115450602.1">
    <property type="nucleotide sequence ID" value="NZ_QNQT01000001.1"/>
</dbReference>
<evidence type="ECO:0000313" key="1">
    <source>
        <dbReference type="EMBL" id="RDU38687.1"/>
    </source>
</evidence>
<reference evidence="1 2" key="1">
    <citation type="submission" date="2018-07" db="EMBL/GenBank/DDBJ databases">
        <title>Bacillus sp. YLB-04 draft genome sequence.</title>
        <authorList>
            <person name="Yu L."/>
            <person name="Tang X."/>
        </authorList>
    </citation>
    <scope>NUCLEOTIDE SEQUENCE [LARGE SCALE GENOMIC DNA]</scope>
    <source>
        <strain evidence="1 2">YLB-04</strain>
    </source>
</reference>
<dbReference type="EMBL" id="QNQT01000001">
    <property type="protein sequence ID" value="RDU38687.1"/>
    <property type="molecule type" value="Genomic_DNA"/>
</dbReference>
<dbReference type="OrthoDB" id="2233009at2"/>
<organism evidence="1 2">
    <name type="scientific">Neobacillus piezotolerans</name>
    <dbReference type="NCBI Taxonomy" id="2259171"/>
    <lineage>
        <taxon>Bacteria</taxon>
        <taxon>Bacillati</taxon>
        <taxon>Bacillota</taxon>
        <taxon>Bacilli</taxon>
        <taxon>Bacillales</taxon>
        <taxon>Bacillaceae</taxon>
        <taxon>Neobacillus</taxon>
    </lineage>
</organism>
<comment type="caution">
    <text evidence="1">The sequence shown here is derived from an EMBL/GenBank/DDBJ whole genome shotgun (WGS) entry which is preliminary data.</text>
</comment>
<keyword evidence="2" id="KW-1185">Reference proteome</keyword>
<name>A0A3D8GW45_9BACI</name>
<dbReference type="AlphaFoldDB" id="A0A3D8GW45"/>
<sequence>MNFLLNIFKRVVRSVPQARSGDVEFEIQEQLRNIQKENKFIKVINLKHKKVILYRILFDVPEKEEKSIMLR</sequence>
<gene>
    <name evidence="1" type="ORF">DRW41_03760</name>
</gene>
<accession>A0A3D8GW45</accession>
<proteinExistence type="predicted"/>
<dbReference type="Proteomes" id="UP000257144">
    <property type="component" value="Unassembled WGS sequence"/>
</dbReference>